<proteinExistence type="inferred from homology"/>
<dbReference type="FunCoup" id="A0A316W6D0">
    <property type="interactions" value="120"/>
</dbReference>
<dbReference type="GO" id="GO:0032543">
    <property type="term" value="P:mitochondrial translation"/>
    <property type="evidence" value="ECO:0007669"/>
    <property type="project" value="InterPro"/>
</dbReference>
<dbReference type="Gene3D" id="3.40.30.10">
    <property type="entry name" value="Glutaredoxin"/>
    <property type="match status" value="1"/>
</dbReference>
<dbReference type="SMART" id="SM00916">
    <property type="entry name" value="L51_S25_CI-B8"/>
    <property type="match status" value="1"/>
</dbReference>
<dbReference type="SUPFAM" id="SSF52833">
    <property type="entry name" value="Thioredoxin-like"/>
    <property type="match status" value="1"/>
</dbReference>
<evidence type="ECO:0000259" key="7">
    <source>
        <dbReference type="SMART" id="SM00916"/>
    </source>
</evidence>
<dbReference type="OrthoDB" id="88at2759"/>
<sequence>MASPLRRATGIGARARASAHATPVGSFILPLRKLVLDYCPHGISSEPLRQWMRDGNVERWARDRPAVEVVVRERPGRHPVGRGEYPHNREKVVPLQKHPYEELEGRLQMLADASGAKRDLKWKRNTVVSGSVGSEEGNAVRGMWSQLHADGREI</sequence>
<dbReference type="GO" id="GO:0005762">
    <property type="term" value="C:mitochondrial large ribosomal subunit"/>
    <property type="evidence" value="ECO:0007669"/>
    <property type="project" value="TreeGrafter"/>
</dbReference>
<evidence type="ECO:0000256" key="2">
    <source>
        <dbReference type="ARBA" id="ARBA00006073"/>
    </source>
</evidence>
<protein>
    <recommendedName>
        <fullName evidence="6">Large ribosomal subunit protein mL43</fullName>
    </recommendedName>
</protein>
<gene>
    <name evidence="8" type="ORF">IE81DRAFT_344751</name>
</gene>
<keyword evidence="9" id="KW-1185">Reference proteome</keyword>
<dbReference type="PANTHER" id="PTHR21396:SF2">
    <property type="entry name" value="LARGE RIBOSOMAL SUBUNIT PROTEIN ML43"/>
    <property type="match status" value="1"/>
</dbReference>
<dbReference type="InterPro" id="IPR036249">
    <property type="entry name" value="Thioredoxin-like_sf"/>
</dbReference>
<dbReference type="InterPro" id="IPR039927">
    <property type="entry name" value="Ribosomal_mL43"/>
</dbReference>
<evidence type="ECO:0000256" key="3">
    <source>
        <dbReference type="ARBA" id="ARBA00022980"/>
    </source>
</evidence>
<feature type="domain" description="Ribosomal protein/NADH dehydrogenase" evidence="7">
    <location>
        <begin position="40"/>
        <end position="114"/>
    </location>
</feature>
<name>A0A316W6D0_9BASI</name>
<dbReference type="PANTHER" id="PTHR21396">
    <property type="entry name" value="39S RIBOSOMAL PROTEIN L43"/>
    <property type="match status" value="1"/>
</dbReference>
<evidence type="ECO:0000313" key="9">
    <source>
        <dbReference type="Proteomes" id="UP000245783"/>
    </source>
</evidence>
<evidence type="ECO:0000256" key="4">
    <source>
        <dbReference type="ARBA" id="ARBA00023128"/>
    </source>
</evidence>
<evidence type="ECO:0000256" key="5">
    <source>
        <dbReference type="ARBA" id="ARBA00023274"/>
    </source>
</evidence>
<dbReference type="AlphaFoldDB" id="A0A316W6D0"/>
<dbReference type="InParanoid" id="A0A316W6D0"/>
<dbReference type="RefSeq" id="XP_025372607.1">
    <property type="nucleotide sequence ID" value="XM_025515840.1"/>
</dbReference>
<comment type="similarity">
    <text evidence="2">Belongs to the mitochondrion-specific ribosomal protein mL43 family.</text>
</comment>
<evidence type="ECO:0000256" key="6">
    <source>
        <dbReference type="ARBA" id="ARBA00035188"/>
    </source>
</evidence>
<keyword evidence="4" id="KW-0496">Mitochondrion</keyword>
<reference evidence="8 9" key="1">
    <citation type="journal article" date="2018" name="Mol. Biol. Evol.">
        <title>Broad Genomic Sampling Reveals a Smut Pathogenic Ancestry of the Fungal Clade Ustilaginomycotina.</title>
        <authorList>
            <person name="Kijpornyongpan T."/>
            <person name="Mondo S.J."/>
            <person name="Barry K."/>
            <person name="Sandor L."/>
            <person name="Lee J."/>
            <person name="Lipzen A."/>
            <person name="Pangilinan J."/>
            <person name="LaButti K."/>
            <person name="Hainaut M."/>
            <person name="Henrissat B."/>
            <person name="Grigoriev I.V."/>
            <person name="Spatafora J.W."/>
            <person name="Aime M.C."/>
        </authorList>
    </citation>
    <scope>NUCLEOTIDE SEQUENCE [LARGE SCALE GENOMIC DNA]</scope>
    <source>
        <strain evidence="8 9">MCA 4658</strain>
    </source>
</reference>
<dbReference type="Proteomes" id="UP000245783">
    <property type="component" value="Unassembled WGS sequence"/>
</dbReference>
<evidence type="ECO:0000256" key="1">
    <source>
        <dbReference type="ARBA" id="ARBA00004173"/>
    </source>
</evidence>
<organism evidence="8 9">
    <name type="scientific">Ceraceosorus guamensis</name>
    <dbReference type="NCBI Taxonomy" id="1522189"/>
    <lineage>
        <taxon>Eukaryota</taxon>
        <taxon>Fungi</taxon>
        <taxon>Dikarya</taxon>
        <taxon>Basidiomycota</taxon>
        <taxon>Ustilaginomycotina</taxon>
        <taxon>Exobasidiomycetes</taxon>
        <taxon>Ceraceosorales</taxon>
        <taxon>Ceraceosoraceae</taxon>
        <taxon>Ceraceosorus</taxon>
    </lineage>
</organism>
<comment type="subcellular location">
    <subcellularLocation>
        <location evidence="1">Mitochondrion</location>
    </subcellularLocation>
</comment>
<dbReference type="GO" id="GO:0003735">
    <property type="term" value="F:structural constituent of ribosome"/>
    <property type="evidence" value="ECO:0007669"/>
    <property type="project" value="InterPro"/>
</dbReference>
<dbReference type="GeneID" id="37037710"/>
<evidence type="ECO:0000313" key="8">
    <source>
        <dbReference type="EMBL" id="PWN45447.1"/>
    </source>
</evidence>
<keyword evidence="3" id="KW-0689">Ribosomal protein</keyword>
<dbReference type="Pfam" id="PF05047">
    <property type="entry name" value="L51_S25_CI-B8"/>
    <property type="match status" value="1"/>
</dbReference>
<dbReference type="InterPro" id="IPR007741">
    <property type="entry name" value="Ribosomal_mL43/mS25/NADH_DH"/>
</dbReference>
<dbReference type="STRING" id="1522189.A0A316W6D0"/>
<dbReference type="EMBL" id="KZ819355">
    <property type="protein sequence ID" value="PWN45447.1"/>
    <property type="molecule type" value="Genomic_DNA"/>
</dbReference>
<keyword evidence="5" id="KW-0687">Ribonucleoprotein</keyword>
<accession>A0A316W6D0</accession>